<evidence type="ECO:0000313" key="1">
    <source>
        <dbReference type="EMBL" id="JAD61640.1"/>
    </source>
</evidence>
<dbReference type="EMBL" id="GBRH01236255">
    <property type="protein sequence ID" value="JAD61640.1"/>
    <property type="molecule type" value="Transcribed_RNA"/>
</dbReference>
<protein>
    <submittedName>
        <fullName evidence="1">Uncharacterized protein</fullName>
    </submittedName>
</protein>
<name>A0A0A9BKC3_ARUDO</name>
<reference evidence="1" key="2">
    <citation type="journal article" date="2015" name="Data Brief">
        <title>Shoot transcriptome of the giant reed, Arundo donax.</title>
        <authorList>
            <person name="Barrero R.A."/>
            <person name="Guerrero F.D."/>
            <person name="Moolhuijzen P."/>
            <person name="Goolsby J.A."/>
            <person name="Tidwell J."/>
            <person name="Bellgard S.E."/>
            <person name="Bellgard M.I."/>
        </authorList>
    </citation>
    <scope>NUCLEOTIDE SEQUENCE</scope>
    <source>
        <tissue evidence="1">Shoot tissue taken approximately 20 cm above the soil surface</tissue>
    </source>
</reference>
<sequence length="64" mass="7564">MTVPIRVAFYLPYSLNFLQECYKTLCHSSRWSKGKKLVRCYPDAMTESSVWNSWIQWSPFLVGI</sequence>
<proteinExistence type="predicted"/>
<accession>A0A0A9BKC3</accession>
<organism evidence="1">
    <name type="scientific">Arundo donax</name>
    <name type="common">Giant reed</name>
    <name type="synonym">Donax arundinaceus</name>
    <dbReference type="NCBI Taxonomy" id="35708"/>
    <lineage>
        <taxon>Eukaryota</taxon>
        <taxon>Viridiplantae</taxon>
        <taxon>Streptophyta</taxon>
        <taxon>Embryophyta</taxon>
        <taxon>Tracheophyta</taxon>
        <taxon>Spermatophyta</taxon>
        <taxon>Magnoliopsida</taxon>
        <taxon>Liliopsida</taxon>
        <taxon>Poales</taxon>
        <taxon>Poaceae</taxon>
        <taxon>PACMAD clade</taxon>
        <taxon>Arundinoideae</taxon>
        <taxon>Arundineae</taxon>
        <taxon>Arundo</taxon>
    </lineage>
</organism>
<dbReference type="AlphaFoldDB" id="A0A0A9BKC3"/>
<reference evidence="1" key="1">
    <citation type="submission" date="2014-09" db="EMBL/GenBank/DDBJ databases">
        <authorList>
            <person name="Magalhaes I.L.F."/>
            <person name="Oliveira U."/>
            <person name="Santos F.R."/>
            <person name="Vidigal T.H.D.A."/>
            <person name="Brescovit A.D."/>
            <person name="Santos A.J."/>
        </authorList>
    </citation>
    <scope>NUCLEOTIDE SEQUENCE</scope>
    <source>
        <tissue evidence="1">Shoot tissue taken approximately 20 cm above the soil surface</tissue>
    </source>
</reference>